<name>A0AAN8S8L5_POLSC</name>
<dbReference type="Proteomes" id="UP001372834">
    <property type="component" value="Unassembled WGS sequence"/>
</dbReference>
<sequence length="92" mass="10399">MPHNYFSHFLNPPLFFTSAIFQVWLDEHGRIVQHGLSQLKGEEQVVKTCALTRGRDGFAAAVAVFHSIGNKCSHGRVPNFAAYFYYDIKIAI</sequence>
<comment type="caution">
    <text evidence="1">The sequence shown here is derived from an EMBL/GenBank/DDBJ whole genome shotgun (WGS) entry which is preliminary data.</text>
</comment>
<protein>
    <submittedName>
        <fullName evidence="1">Uncharacterized protein</fullName>
    </submittedName>
</protein>
<dbReference type="AlphaFoldDB" id="A0AAN8S8L5"/>
<organism evidence="1 2">
    <name type="scientific">Polyplax serrata</name>
    <name type="common">Common mouse louse</name>
    <dbReference type="NCBI Taxonomy" id="468196"/>
    <lineage>
        <taxon>Eukaryota</taxon>
        <taxon>Metazoa</taxon>
        <taxon>Ecdysozoa</taxon>
        <taxon>Arthropoda</taxon>
        <taxon>Hexapoda</taxon>
        <taxon>Insecta</taxon>
        <taxon>Pterygota</taxon>
        <taxon>Neoptera</taxon>
        <taxon>Paraneoptera</taxon>
        <taxon>Psocodea</taxon>
        <taxon>Troctomorpha</taxon>
        <taxon>Phthiraptera</taxon>
        <taxon>Anoplura</taxon>
        <taxon>Polyplacidae</taxon>
        <taxon>Polyplax</taxon>
    </lineage>
</organism>
<gene>
    <name evidence="1" type="ORF">RUM43_005305</name>
</gene>
<dbReference type="EMBL" id="JAWJWE010000037">
    <property type="protein sequence ID" value="KAK6625014.1"/>
    <property type="molecule type" value="Genomic_DNA"/>
</dbReference>
<reference evidence="1 2" key="1">
    <citation type="submission" date="2023-10" db="EMBL/GenBank/DDBJ databases">
        <title>Genomes of two closely related lineages of the louse Polyplax serrata with different host specificities.</title>
        <authorList>
            <person name="Martinu J."/>
            <person name="Tarabai H."/>
            <person name="Stefka J."/>
            <person name="Hypsa V."/>
        </authorList>
    </citation>
    <scope>NUCLEOTIDE SEQUENCE [LARGE SCALE GENOMIC DNA]</scope>
    <source>
        <strain evidence="1">HR10_N</strain>
    </source>
</reference>
<evidence type="ECO:0000313" key="2">
    <source>
        <dbReference type="Proteomes" id="UP001372834"/>
    </source>
</evidence>
<evidence type="ECO:0000313" key="1">
    <source>
        <dbReference type="EMBL" id="KAK6625014.1"/>
    </source>
</evidence>
<accession>A0AAN8S8L5</accession>
<proteinExistence type="predicted"/>